<sequence>MHCYKFPDDETAAKLLAIVIDLYFVIMVNGERNRRVDLTKDESNAEMTKELVDPLKSMLFHINSRDKPISASALMVQQLPYFHLYESFVVSFEILGDNSDVSVFNSCVPFKAQMVECNNDYSVCDDIITFIKEIICDNDKALYNQMMTWLAKMVQYPDSKTEMLPILYSALERCGKTCFMDLLIAIFGIHSVDVSAGSTDSLVNERRSHRIEAQKEFRETTEDNVARFWNHDLTELTGVDALSKSEAYLNYSSWCESQGEQPMRAGLFGSNTKGIRFVIDARSGTYRFWKIVRESKPNVVGYRSQRRPSSRASYLFKLYRDLGNKADDLSWLNQYSKVIKHAHEGKSAEGSKTKLFHILYLVDSKAGKDVDAQAKKQYRAAATRARNQSMKDTAHNVATPEQIAMYVSVEDMTKQLDEAFAKMFADYEIPGDAKKISGDDYAKWDISLDRKNIKSFALDYQKLLMLACYILVPPLRSDWSSL</sequence>
<keyword evidence="2" id="KW-1185">Reference proteome</keyword>
<evidence type="ECO:0000313" key="2">
    <source>
        <dbReference type="Proteomes" id="UP001165121"/>
    </source>
</evidence>
<accession>A0A9W6YBX7</accession>
<dbReference type="AlphaFoldDB" id="A0A9W6YBX7"/>
<comment type="caution">
    <text evidence="1">The sequence shown here is derived from an EMBL/GenBank/DDBJ whole genome shotgun (WGS) entry which is preliminary data.</text>
</comment>
<name>A0A9W6YBX7_9STRA</name>
<organism evidence="1 2">
    <name type="scientific">Phytophthora fragariaefolia</name>
    <dbReference type="NCBI Taxonomy" id="1490495"/>
    <lineage>
        <taxon>Eukaryota</taxon>
        <taxon>Sar</taxon>
        <taxon>Stramenopiles</taxon>
        <taxon>Oomycota</taxon>
        <taxon>Peronosporomycetes</taxon>
        <taxon>Peronosporales</taxon>
        <taxon>Peronosporaceae</taxon>
        <taxon>Phytophthora</taxon>
    </lineage>
</organism>
<protein>
    <submittedName>
        <fullName evidence="1">Unnamed protein product</fullName>
    </submittedName>
</protein>
<dbReference type="OrthoDB" id="125152at2759"/>
<dbReference type="EMBL" id="BSXT01006818">
    <property type="protein sequence ID" value="GMF63120.1"/>
    <property type="molecule type" value="Genomic_DNA"/>
</dbReference>
<dbReference type="Proteomes" id="UP001165121">
    <property type="component" value="Unassembled WGS sequence"/>
</dbReference>
<gene>
    <name evidence="1" type="ORF">Pfra01_002755900</name>
</gene>
<proteinExistence type="predicted"/>
<evidence type="ECO:0000313" key="1">
    <source>
        <dbReference type="EMBL" id="GMF63120.1"/>
    </source>
</evidence>
<reference evidence="1" key="1">
    <citation type="submission" date="2023-04" db="EMBL/GenBank/DDBJ databases">
        <title>Phytophthora fragariaefolia NBRC 109709.</title>
        <authorList>
            <person name="Ichikawa N."/>
            <person name="Sato H."/>
            <person name="Tonouchi N."/>
        </authorList>
    </citation>
    <scope>NUCLEOTIDE SEQUENCE</scope>
    <source>
        <strain evidence="1">NBRC 109709</strain>
    </source>
</reference>